<sequence length="81" mass="8741">MVGEDERGLITDHSDLSRCPSTSPNSITLGTKNRMHCLPSLSRGCSGERGAAHTAQPAREHARQRWGGGRKIGERGGSDER</sequence>
<keyword evidence="3" id="KW-1185">Reference proteome</keyword>
<evidence type="ECO:0000313" key="3">
    <source>
        <dbReference type="Proteomes" id="UP001054837"/>
    </source>
</evidence>
<feature type="compositionally biased region" description="Basic and acidic residues" evidence="1">
    <location>
        <begin position="1"/>
        <end position="16"/>
    </location>
</feature>
<protein>
    <submittedName>
        <fullName evidence="2">Uncharacterized protein</fullName>
    </submittedName>
</protein>
<feature type="region of interest" description="Disordered" evidence="1">
    <location>
        <begin position="1"/>
        <end position="81"/>
    </location>
</feature>
<gene>
    <name evidence="2" type="ORF">CDAR_451131</name>
</gene>
<dbReference type="Proteomes" id="UP001054837">
    <property type="component" value="Unassembled WGS sequence"/>
</dbReference>
<feature type="compositionally biased region" description="Polar residues" evidence="1">
    <location>
        <begin position="19"/>
        <end position="31"/>
    </location>
</feature>
<organism evidence="2 3">
    <name type="scientific">Caerostris darwini</name>
    <dbReference type="NCBI Taxonomy" id="1538125"/>
    <lineage>
        <taxon>Eukaryota</taxon>
        <taxon>Metazoa</taxon>
        <taxon>Ecdysozoa</taxon>
        <taxon>Arthropoda</taxon>
        <taxon>Chelicerata</taxon>
        <taxon>Arachnida</taxon>
        <taxon>Araneae</taxon>
        <taxon>Araneomorphae</taxon>
        <taxon>Entelegynae</taxon>
        <taxon>Araneoidea</taxon>
        <taxon>Araneidae</taxon>
        <taxon>Caerostris</taxon>
    </lineage>
</organism>
<reference evidence="2 3" key="1">
    <citation type="submission" date="2021-06" db="EMBL/GenBank/DDBJ databases">
        <title>Caerostris darwini draft genome.</title>
        <authorList>
            <person name="Kono N."/>
            <person name="Arakawa K."/>
        </authorList>
    </citation>
    <scope>NUCLEOTIDE SEQUENCE [LARGE SCALE GENOMIC DNA]</scope>
</reference>
<name>A0AAV4PP80_9ARAC</name>
<evidence type="ECO:0000313" key="2">
    <source>
        <dbReference type="EMBL" id="GIX98770.1"/>
    </source>
</evidence>
<dbReference type="EMBL" id="BPLQ01003223">
    <property type="protein sequence ID" value="GIX98770.1"/>
    <property type="molecule type" value="Genomic_DNA"/>
</dbReference>
<comment type="caution">
    <text evidence="2">The sequence shown here is derived from an EMBL/GenBank/DDBJ whole genome shotgun (WGS) entry which is preliminary data.</text>
</comment>
<evidence type="ECO:0000256" key="1">
    <source>
        <dbReference type="SAM" id="MobiDB-lite"/>
    </source>
</evidence>
<dbReference type="AlphaFoldDB" id="A0AAV4PP80"/>
<proteinExistence type="predicted"/>
<accession>A0AAV4PP80</accession>
<feature type="compositionally biased region" description="Basic and acidic residues" evidence="1">
    <location>
        <begin position="71"/>
        <end position="81"/>
    </location>
</feature>